<evidence type="ECO:0000256" key="9">
    <source>
        <dbReference type="ARBA" id="ARBA00023136"/>
    </source>
</evidence>
<dbReference type="InterPro" id="IPR006260">
    <property type="entry name" value="TonB/TolA_C"/>
</dbReference>
<evidence type="ECO:0000256" key="1">
    <source>
        <dbReference type="ARBA" id="ARBA00004383"/>
    </source>
</evidence>
<dbReference type="PROSITE" id="PS52015">
    <property type="entry name" value="TONB_CTD"/>
    <property type="match status" value="1"/>
</dbReference>
<dbReference type="Pfam" id="PF03544">
    <property type="entry name" value="TonB_C"/>
    <property type="match status" value="1"/>
</dbReference>
<evidence type="ECO:0000256" key="6">
    <source>
        <dbReference type="ARBA" id="ARBA00022692"/>
    </source>
</evidence>
<evidence type="ECO:0000313" key="13">
    <source>
        <dbReference type="Proteomes" id="UP001595477"/>
    </source>
</evidence>
<feature type="domain" description="TonB C-terminal" evidence="11">
    <location>
        <begin position="282"/>
        <end position="380"/>
    </location>
</feature>
<evidence type="ECO:0000256" key="8">
    <source>
        <dbReference type="ARBA" id="ARBA00022989"/>
    </source>
</evidence>
<keyword evidence="8" id="KW-1133">Transmembrane helix</keyword>
<dbReference type="NCBIfam" id="TIGR01352">
    <property type="entry name" value="tonB_Cterm"/>
    <property type="match status" value="1"/>
</dbReference>
<keyword evidence="7" id="KW-0653">Protein transport</keyword>
<keyword evidence="6" id="KW-0812">Transmembrane</keyword>
<gene>
    <name evidence="12" type="ORF">ACFOEW_18175</name>
</gene>
<evidence type="ECO:0000256" key="4">
    <source>
        <dbReference type="ARBA" id="ARBA00022475"/>
    </source>
</evidence>
<dbReference type="PANTHER" id="PTHR33446">
    <property type="entry name" value="PROTEIN TONB-RELATED"/>
    <property type="match status" value="1"/>
</dbReference>
<dbReference type="EMBL" id="JBHRSX010000097">
    <property type="protein sequence ID" value="MFC3203738.1"/>
    <property type="molecule type" value="Genomic_DNA"/>
</dbReference>
<proteinExistence type="inferred from homology"/>
<keyword evidence="4" id="KW-1003">Cell membrane</keyword>
<evidence type="ECO:0000256" key="10">
    <source>
        <dbReference type="SAM" id="SignalP"/>
    </source>
</evidence>
<keyword evidence="13" id="KW-1185">Reference proteome</keyword>
<protein>
    <submittedName>
        <fullName evidence="12">TonB family protein</fullName>
    </submittedName>
</protein>
<dbReference type="RefSeq" id="WP_164464557.1">
    <property type="nucleotide sequence ID" value="NZ_JBHRSX010000097.1"/>
</dbReference>
<evidence type="ECO:0000313" key="12">
    <source>
        <dbReference type="EMBL" id="MFC3203738.1"/>
    </source>
</evidence>
<evidence type="ECO:0000256" key="3">
    <source>
        <dbReference type="ARBA" id="ARBA00022448"/>
    </source>
</evidence>
<keyword evidence="9" id="KW-0472">Membrane</keyword>
<feature type="signal peptide" evidence="10">
    <location>
        <begin position="1"/>
        <end position="24"/>
    </location>
</feature>
<dbReference type="SUPFAM" id="SSF74653">
    <property type="entry name" value="TolA/TonB C-terminal domain"/>
    <property type="match status" value="1"/>
</dbReference>
<dbReference type="InterPro" id="IPR037682">
    <property type="entry name" value="TonB_C"/>
</dbReference>
<dbReference type="Gene3D" id="3.30.1150.10">
    <property type="match status" value="1"/>
</dbReference>
<reference evidence="13" key="1">
    <citation type="journal article" date="2019" name="Int. J. Syst. Evol. Microbiol.">
        <title>The Global Catalogue of Microorganisms (GCM) 10K type strain sequencing project: providing services to taxonomists for standard genome sequencing and annotation.</title>
        <authorList>
            <consortium name="The Broad Institute Genomics Platform"/>
            <consortium name="The Broad Institute Genome Sequencing Center for Infectious Disease"/>
            <person name="Wu L."/>
            <person name="Ma J."/>
        </authorList>
    </citation>
    <scope>NUCLEOTIDE SEQUENCE [LARGE SCALE GENOMIC DNA]</scope>
    <source>
        <strain evidence="13">KCTC 52449</strain>
    </source>
</reference>
<dbReference type="InterPro" id="IPR051045">
    <property type="entry name" value="TonB-dependent_transducer"/>
</dbReference>
<keyword evidence="5" id="KW-0997">Cell inner membrane</keyword>
<comment type="caution">
    <text evidence="12">The sequence shown here is derived from an EMBL/GenBank/DDBJ whole genome shotgun (WGS) entry which is preliminary data.</text>
</comment>
<organism evidence="12 13">
    <name type="scientific">Alteromonas oceani</name>
    <dbReference type="NCBI Taxonomy" id="2071609"/>
    <lineage>
        <taxon>Bacteria</taxon>
        <taxon>Pseudomonadati</taxon>
        <taxon>Pseudomonadota</taxon>
        <taxon>Gammaproteobacteria</taxon>
        <taxon>Alteromonadales</taxon>
        <taxon>Alteromonadaceae</taxon>
        <taxon>Alteromonas/Salinimonas group</taxon>
        <taxon>Alteromonas</taxon>
    </lineage>
</organism>
<evidence type="ECO:0000256" key="7">
    <source>
        <dbReference type="ARBA" id="ARBA00022927"/>
    </source>
</evidence>
<feature type="chain" id="PRO_5046555859" evidence="10">
    <location>
        <begin position="25"/>
        <end position="405"/>
    </location>
</feature>
<accession>A0ABV7K560</accession>
<sequence length="405" mass="44751">MRKRYLSLATAVAFSLGLSAQTHASEMTSAYQQYQQAVSTGDTAQTLKFAQQALEAGQQKYASDSDNLFALKYNVAAANLKAGNNDAAVEQFEALTELATEKYGALSIKTLATKLDFYSALTANHDERFVRITSLSRGELLIIKIMEDLPDSAAKYPADKANMYYMVASKLLETGQIPNRIEDVKATLSTGLAAAQATWGEEDLRTLRQRQLLGQLAYVSNDLNKAVALLEPLTTILESKLAYTHPVALQVHALLEDAYTRLDDPEKASYHSNQIAATKPWQSHMEPLKLTSKKPEYPFVARGLTGNSQLEVVFDINPQGKVQNARIKEGTGSSKYFEKSALEAIQQWRYTPRFVDGEAVIAKGMTVSVNFEANVKARNLVFNMPSTDYVRSDAARLGETTPRNR</sequence>
<comment type="similarity">
    <text evidence="2">Belongs to the TonB family.</text>
</comment>
<keyword evidence="3" id="KW-0813">Transport</keyword>
<dbReference type="Proteomes" id="UP001595477">
    <property type="component" value="Unassembled WGS sequence"/>
</dbReference>
<comment type="subcellular location">
    <subcellularLocation>
        <location evidence="1">Cell inner membrane</location>
        <topology evidence="1">Single-pass membrane protein</topology>
        <orientation evidence="1">Periplasmic side</orientation>
    </subcellularLocation>
</comment>
<evidence type="ECO:0000256" key="5">
    <source>
        <dbReference type="ARBA" id="ARBA00022519"/>
    </source>
</evidence>
<evidence type="ECO:0000256" key="2">
    <source>
        <dbReference type="ARBA" id="ARBA00006555"/>
    </source>
</evidence>
<evidence type="ECO:0000259" key="11">
    <source>
        <dbReference type="PROSITE" id="PS52015"/>
    </source>
</evidence>
<name>A0ABV7K560_9ALTE</name>
<keyword evidence="10" id="KW-0732">Signal</keyword>